<evidence type="ECO:0000256" key="1">
    <source>
        <dbReference type="SAM" id="SignalP"/>
    </source>
</evidence>
<keyword evidence="1" id="KW-0732">Signal</keyword>
<gene>
    <name evidence="2" type="ORF">RS030_203242</name>
</gene>
<accession>A0AAV9XX88</accession>
<sequence>MFNYKIFICLAFILSFSLKKYIRKIGVETSLLKIQSNEYKNLRVDYFEIPLEIPRLYPSLSIITINPLIVDYQSKQRLTTDIELVISCYEELPNYLLKKGLLINYLNFIKEMFTTSCNIKEENNSTCEGMKKTINVINEVVEKLESEYTLKTNSCFEHHTRVASAHEIKKNFYNNRSQRTNLTERAIKREKMIFSLRQVTYFENFYLKLRIKYEKYCINHEKYEESDILDCRLILDSCIIFEKKIPTVIALLNKYYNEYLNIKRE</sequence>
<evidence type="ECO:0000313" key="2">
    <source>
        <dbReference type="EMBL" id="KAK6589395.1"/>
    </source>
</evidence>
<dbReference type="EMBL" id="JAWDEY010000012">
    <property type="protein sequence ID" value="KAK6589395.1"/>
    <property type="molecule type" value="Genomic_DNA"/>
</dbReference>
<name>A0AAV9XX88_9CRYT</name>
<proteinExistence type="predicted"/>
<reference evidence="2 3" key="1">
    <citation type="submission" date="2023-10" db="EMBL/GenBank/DDBJ databases">
        <title>Comparative genomics analysis reveals potential genetic determinants of host preference in Cryptosporidium xiaoi.</title>
        <authorList>
            <person name="Xiao L."/>
            <person name="Li J."/>
        </authorList>
    </citation>
    <scope>NUCLEOTIDE SEQUENCE [LARGE SCALE GENOMIC DNA]</scope>
    <source>
        <strain evidence="2 3">52996</strain>
    </source>
</reference>
<organism evidence="2 3">
    <name type="scientific">Cryptosporidium xiaoi</name>
    <dbReference type="NCBI Taxonomy" id="659607"/>
    <lineage>
        <taxon>Eukaryota</taxon>
        <taxon>Sar</taxon>
        <taxon>Alveolata</taxon>
        <taxon>Apicomplexa</taxon>
        <taxon>Conoidasida</taxon>
        <taxon>Coccidia</taxon>
        <taxon>Eucoccidiorida</taxon>
        <taxon>Eimeriorina</taxon>
        <taxon>Cryptosporidiidae</taxon>
        <taxon>Cryptosporidium</taxon>
    </lineage>
</organism>
<keyword evidence="3" id="KW-1185">Reference proteome</keyword>
<dbReference type="Proteomes" id="UP001311799">
    <property type="component" value="Unassembled WGS sequence"/>
</dbReference>
<feature type="chain" id="PRO_5043575399" evidence="1">
    <location>
        <begin position="20"/>
        <end position="265"/>
    </location>
</feature>
<dbReference type="AlphaFoldDB" id="A0AAV9XX88"/>
<feature type="signal peptide" evidence="1">
    <location>
        <begin position="1"/>
        <end position="19"/>
    </location>
</feature>
<comment type="caution">
    <text evidence="2">The sequence shown here is derived from an EMBL/GenBank/DDBJ whole genome shotgun (WGS) entry which is preliminary data.</text>
</comment>
<evidence type="ECO:0000313" key="3">
    <source>
        <dbReference type="Proteomes" id="UP001311799"/>
    </source>
</evidence>
<protein>
    <submittedName>
        <fullName evidence="2">Uncharacterized protein</fullName>
    </submittedName>
</protein>